<dbReference type="Gene3D" id="3.20.20.80">
    <property type="entry name" value="Glycosidases"/>
    <property type="match status" value="1"/>
</dbReference>
<evidence type="ECO:0000313" key="1">
    <source>
        <dbReference type="EMBL" id="AQQ71001.1"/>
    </source>
</evidence>
<dbReference type="AlphaFoldDB" id="A0A1Q2ME66"/>
<dbReference type="EMBL" id="CP019646">
    <property type="protein sequence ID" value="AQQ71001.1"/>
    <property type="molecule type" value="Genomic_DNA"/>
</dbReference>
<evidence type="ECO:0000313" key="2">
    <source>
        <dbReference type="Proteomes" id="UP000188181"/>
    </source>
</evidence>
<organism evidence="1 2">
    <name type="scientific">Limihaloglobus sulfuriphilus</name>
    <dbReference type="NCBI Taxonomy" id="1851148"/>
    <lineage>
        <taxon>Bacteria</taxon>
        <taxon>Pseudomonadati</taxon>
        <taxon>Planctomycetota</taxon>
        <taxon>Phycisphaerae</taxon>
        <taxon>Sedimentisphaerales</taxon>
        <taxon>Sedimentisphaeraceae</taxon>
        <taxon>Limihaloglobus</taxon>
    </lineage>
</organism>
<proteinExistence type="predicted"/>
<evidence type="ECO:0008006" key="3">
    <source>
        <dbReference type="Google" id="ProtNLM"/>
    </source>
</evidence>
<dbReference type="STRING" id="1851148.SMSP2_01365"/>
<name>A0A1Q2ME66_9BACT</name>
<reference evidence="2" key="1">
    <citation type="submission" date="2017-02" db="EMBL/GenBank/DDBJ databases">
        <title>Comparative genomics and description of representatives of a novel lineage of planctomycetes thriving in anoxic sediments.</title>
        <authorList>
            <person name="Spring S."/>
            <person name="Bunk B."/>
            <person name="Sproer C."/>
        </authorList>
    </citation>
    <scope>NUCLEOTIDE SEQUENCE [LARGE SCALE GENOMIC DNA]</scope>
    <source>
        <strain evidence="2">SM-Chi-D1</strain>
    </source>
</reference>
<accession>A0A1Q2ME66</accession>
<sequence length="432" mass="50907">MIERQTVTLKIYTHNLMTLTLVFLLWQIGYSFAEETYPPFNYVLGTQTFQPKYQFTEETRLVETAMQIEEMGSNILKILIDSDYSDHYMLPQNTDINSFTSLLDKEPSYRKVLRMPFDYYFFWAHCSPIEDGEWKPHYDWAQGYSESQRIDEYQQIYDLTCYLLTEFDNSGKTFFLGHWEGDWAIMGEPYSRDREISQKAFDGMIERMNTRQLAVDNAKRDTPHKNVDVFHYMETVLVEDAIKKGKKTLTNSVLPYVNVDLVSFSCYSSLGSFWEGNLTMEKRKETMKTSLLKALDFIEKHMPPTDKKYPWDKRVFIGEYGFRRFHRGSQKISITAQQQAEFTRTASAAALSWGCPFALYWQMYDNESEEGGANPSGLALIDKDNQKQPAYLVHKNFYRRANDFIDRCRSDFRRNPTQAEFREEALKWLLSE</sequence>
<dbReference type="InterPro" id="IPR017853">
    <property type="entry name" value="GH"/>
</dbReference>
<dbReference type="Proteomes" id="UP000188181">
    <property type="component" value="Chromosome"/>
</dbReference>
<protein>
    <recommendedName>
        <fullName evidence="3">Glycoside hydrolase family 42 N-terminal domain-containing protein</fullName>
    </recommendedName>
</protein>
<dbReference type="SUPFAM" id="SSF51445">
    <property type="entry name" value="(Trans)glycosidases"/>
    <property type="match status" value="1"/>
</dbReference>
<dbReference type="KEGG" id="pbas:SMSP2_01365"/>
<gene>
    <name evidence="1" type="ORF">SMSP2_01365</name>
</gene>
<keyword evidence="2" id="KW-1185">Reference proteome</keyword>